<feature type="region of interest" description="Disordered" evidence="1">
    <location>
        <begin position="167"/>
        <end position="231"/>
    </location>
</feature>
<protein>
    <submittedName>
        <fullName evidence="2">Uncharacterized protein</fullName>
    </submittedName>
</protein>
<evidence type="ECO:0000256" key="1">
    <source>
        <dbReference type="SAM" id="MobiDB-lite"/>
    </source>
</evidence>
<name>A0A0L0T4S6_ALLM3</name>
<evidence type="ECO:0000313" key="3">
    <source>
        <dbReference type="Proteomes" id="UP000054350"/>
    </source>
</evidence>
<organism evidence="2 3">
    <name type="scientific">Allomyces macrogynus (strain ATCC 38327)</name>
    <name type="common">Allomyces javanicus var. macrogynus</name>
    <dbReference type="NCBI Taxonomy" id="578462"/>
    <lineage>
        <taxon>Eukaryota</taxon>
        <taxon>Fungi</taxon>
        <taxon>Fungi incertae sedis</taxon>
        <taxon>Blastocladiomycota</taxon>
        <taxon>Blastocladiomycetes</taxon>
        <taxon>Blastocladiales</taxon>
        <taxon>Blastocladiaceae</taxon>
        <taxon>Allomyces</taxon>
    </lineage>
</organism>
<feature type="region of interest" description="Disordered" evidence="1">
    <location>
        <begin position="310"/>
        <end position="331"/>
    </location>
</feature>
<dbReference type="VEuPathDB" id="FungiDB:AMAG_14351"/>
<reference evidence="3" key="2">
    <citation type="submission" date="2009-11" db="EMBL/GenBank/DDBJ databases">
        <title>The Genome Sequence of Allomyces macrogynus strain ATCC 38327.</title>
        <authorList>
            <consortium name="The Broad Institute Genome Sequencing Platform"/>
            <person name="Russ C."/>
            <person name="Cuomo C."/>
            <person name="Shea T."/>
            <person name="Young S.K."/>
            <person name="Zeng Q."/>
            <person name="Koehrsen M."/>
            <person name="Haas B."/>
            <person name="Borodovsky M."/>
            <person name="Guigo R."/>
            <person name="Alvarado L."/>
            <person name="Berlin A."/>
            <person name="Borenstein D."/>
            <person name="Chen Z."/>
            <person name="Engels R."/>
            <person name="Freedman E."/>
            <person name="Gellesch M."/>
            <person name="Goldberg J."/>
            <person name="Griggs A."/>
            <person name="Gujja S."/>
            <person name="Heiman D."/>
            <person name="Hepburn T."/>
            <person name="Howarth C."/>
            <person name="Jen D."/>
            <person name="Larson L."/>
            <person name="Lewis B."/>
            <person name="Mehta T."/>
            <person name="Park D."/>
            <person name="Pearson M."/>
            <person name="Roberts A."/>
            <person name="Saif S."/>
            <person name="Shenoy N."/>
            <person name="Sisk P."/>
            <person name="Stolte C."/>
            <person name="Sykes S."/>
            <person name="Walk T."/>
            <person name="White J."/>
            <person name="Yandava C."/>
            <person name="Burger G."/>
            <person name="Gray M.W."/>
            <person name="Holland P.W.H."/>
            <person name="King N."/>
            <person name="Lang F.B.F."/>
            <person name="Roger A.J."/>
            <person name="Ruiz-Trillo I."/>
            <person name="Lander E."/>
            <person name="Nusbaum C."/>
        </authorList>
    </citation>
    <scope>NUCLEOTIDE SEQUENCE [LARGE SCALE GENOMIC DNA]</scope>
    <source>
        <strain evidence="3">ATCC 38327</strain>
    </source>
</reference>
<feature type="region of interest" description="Disordered" evidence="1">
    <location>
        <begin position="429"/>
        <end position="449"/>
    </location>
</feature>
<reference evidence="2 3" key="1">
    <citation type="submission" date="2009-11" db="EMBL/GenBank/DDBJ databases">
        <title>Annotation of Allomyces macrogynus ATCC 38327.</title>
        <authorList>
            <consortium name="The Broad Institute Genome Sequencing Platform"/>
            <person name="Russ C."/>
            <person name="Cuomo C."/>
            <person name="Burger G."/>
            <person name="Gray M.W."/>
            <person name="Holland P.W.H."/>
            <person name="King N."/>
            <person name="Lang F.B.F."/>
            <person name="Roger A.J."/>
            <person name="Ruiz-Trillo I."/>
            <person name="Young S.K."/>
            <person name="Zeng Q."/>
            <person name="Gargeya S."/>
            <person name="Fitzgerald M."/>
            <person name="Haas B."/>
            <person name="Abouelleil A."/>
            <person name="Alvarado L."/>
            <person name="Arachchi H.M."/>
            <person name="Berlin A."/>
            <person name="Chapman S.B."/>
            <person name="Gearin G."/>
            <person name="Goldberg J."/>
            <person name="Griggs A."/>
            <person name="Gujja S."/>
            <person name="Hansen M."/>
            <person name="Heiman D."/>
            <person name="Howarth C."/>
            <person name="Larimer J."/>
            <person name="Lui A."/>
            <person name="MacDonald P.J.P."/>
            <person name="McCowen C."/>
            <person name="Montmayeur A."/>
            <person name="Murphy C."/>
            <person name="Neiman D."/>
            <person name="Pearson M."/>
            <person name="Priest M."/>
            <person name="Roberts A."/>
            <person name="Saif S."/>
            <person name="Shea T."/>
            <person name="Sisk P."/>
            <person name="Stolte C."/>
            <person name="Sykes S."/>
            <person name="Wortman J."/>
            <person name="Nusbaum C."/>
            <person name="Birren B."/>
        </authorList>
    </citation>
    <scope>NUCLEOTIDE SEQUENCE [LARGE SCALE GENOMIC DNA]</scope>
    <source>
        <strain evidence="2 3">ATCC 38327</strain>
    </source>
</reference>
<evidence type="ECO:0000313" key="2">
    <source>
        <dbReference type="EMBL" id="KNE69813.1"/>
    </source>
</evidence>
<accession>A0A0L0T4S6</accession>
<sequence>MLISIDTEIRKMMPAHQREFCEVKAACYGCPFMYMRKDSLAVFLKCTIRPNFQLTIGTNRAFELLGRTETYTHLTTAFVYFTWKRRHLKQHPPSVVRTRLKYLVMPAKIAPNMLLKLYEHTYGTDNETEVLRVATSLFGEPQAGKYAIPPAIYNNRMTWPQYCPLPPGSPPPFPPDAPNGEFQVPPGMHSRTPSSGTSDTRKRRSTNDGYIAFDDDESSDEGDASDSSDRNDAGARFVMQAMADLALDTAEGLAERAEAVERVDVVERVEAVERVEPATADQPPSSIPDREQPAHPPRPQYRAVRDLAQPARRVGPPASPTSSSAVDSTAPPTTRLLAHLNSAGRVALRDDRYMGATSGRGYGPLAWPRALPTTASMSIRVLFTLLRDRARAKAGAPSRARTAAKDLTRDLATMPQGRQLTASDFFASFDDDDEDMDEWSRSSVGWSPC</sequence>
<feature type="compositionally biased region" description="Acidic residues" evidence="1">
    <location>
        <begin position="213"/>
        <end position="226"/>
    </location>
</feature>
<feature type="region of interest" description="Disordered" evidence="1">
    <location>
        <begin position="273"/>
        <end position="298"/>
    </location>
</feature>
<keyword evidence="3" id="KW-1185">Reference proteome</keyword>
<dbReference type="Proteomes" id="UP000054350">
    <property type="component" value="Unassembled WGS sequence"/>
</dbReference>
<dbReference type="AlphaFoldDB" id="A0A0L0T4S6"/>
<proteinExistence type="predicted"/>
<gene>
    <name evidence="2" type="ORF">AMAG_14351</name>
</gene>
<dbReference type="EMBL" id="GG745362">
    <property type="protein sequence ID" value="KNE69813.1"/>
    <property type="molecule type" value="Genomic_DNA"/>
</dbReference>
<feature type="compositionally biased region" description="Pro residues" evidence="1">
    <location>
        <begin position="167"/>
        <end position="177"/>
    </location>
</feature>
<feature type="compositionally biased region" description="Polar residues" evidence="1">
    <location>
        <begin position="320"/>
        <end position="331"/>
    </location>
</feature>